<keyword evidence="2" id="KW-1185">Reference proteome</keyword>
<evidence type="ECO:0000313" key="1">
    <source>
        <dbReference type="EMBL" id="QUC65847.1"/>
    </source>
</evidence>
<keyword evidence="1" id="KW-0378">Hydrolase</keyword>
<organism evidence="1 2">
    <name type="scientific">Aristaeella hokkaidonensis</name>
    <dbReference type="NCBI Taxonomy" id="3046382"/>
    <lineage>
        <taxon>Bacteria</taxon>
        <taxon>Bacillati</taxon>
        <taxon>Bacillota</taxon>
        <taxon>Clostridia</taxon>
        <taxon>Eubacteriales</taxon>
        <taxon>Aristaeellaceae</taxon>
        <taxon>Aristaeella</taxon>
    </lineage>
</organism>
<evidence type="ECO:0000313" key="2">
    <source>
        <dbReference type="Proteomes" id="UP000682782"/>
    </source>
</evidence>
<protein>
    <submittedName>
        <fullName evidence="1">Glycoside hydrolase family 3 C-terminal domain-containing protein</fullName>
    </submittedName>
</protein>
<dbReference type="EMBL" id="CP068393">
    <property type="protein sequence ID" value="QUC65847.1"/>
    <property type="molecule type" value="Genomic_DNA"/>
</dbReference>
<sequence length="868" mass="96453">MDRNTPLYDTGLSNEARAKWLVSQMSVEEKFSWFSLRVRNDRLGIIASTCGGEGAHGVQARAGQGELYPPTPTTSFTQPIGMAATFDRELIRKAGDVTGKESRAFGNAVGKGGHGRLAPTVDLCRDPRWGRNEEGYGEDPYLTGKMASAYITGMQDEHNYDGTPLAPGARGDRIRTAAVLKHFYANNQEYRRAYDSFDISDKVKYDYELEPFRYCAQEGHAEGVMTSYNEINHLPAMLNHEVQDILKDQWGIQYAMTDGGDFLQTVNFHHYYESHAETLAEGVKAGVDAMLDNQTEVVKAAKEAYERGLISEEEMDKSIVCTVVELIRQGAFDPEDPYAELDMADVGTDEAKRISLEMSKASNVLLKNENHFLPFSKEDDIALIGFVGNNWYMDWYAGKPLYRVTLKAGLEKKMHRTIPYESGQTLFRFRAGDKYIGASLPARIPWGTPDPGPAELILVDKAEDAVVFEQLNWGCGSNFLYAPEFRKYATVGPDGKITLSSDEPFTFKLMENFTIGKADAVRTPQPRNANCVELTEYWNDEACDVKLYCFGNRNVYLEDGKLKTDPLVRLAPESNTKEGGNILEAWAGSEKEATALTVEIVSDGIQRAKELARKAKKVIVALGCNPVMNAKEEIDRSTIEMIPLQQKLLEAVYEVNPNVAVVLITNYPYAINWMQEHVPAILLNATGSQDLGNGLAAAIFGEANPAGRLPMTWYKSDADLPPMEDYDLINHPRTYRYFDKPVLYPFGYGLSYAAFGYSGLKVEKQNGGLRVSVNVTNTGAVTGDEVAQLYIRRVSPSKTVHPLRRLIGFERLHSLAPGESAEAVFVVNPCDLEIYMEDAGKKVIEPGQYQVYAGGSCLDEQVAAEIEL</sequence>
<reference evidence="1" key="1">
    <citation type="submission" date="2021-01" db="EMBL/GenBank/DDBJ databases">
        <title>Complete genome sequence of Clostridiales bacterium R-7.</title>
        <authorList>
            <person name="Mahoney-Kurpe S.C."/>
            <person name="Palevich N."/>
            <person name="Koike S."/>
            <person name="Moon C.D."/>
            <person name="Attwood G.T."/>
        </authorList>
    </citation>
    <scope>NUCLEOTIDE SEQUENCE</scope>
    <source>
        <strain evidence="1">R-7</strain>
    </source>
</reference>
<accession>A0AC61MUF1</accession>
<dbReference type="Proteomes" id="UP000682782">
    <property type="component" value="Chromosome"/>
</dbReference>
<proteinExistence type="predicted"/>
<gene>
    <name evidence="1" type="ORF">JYE49_08085</name>
</gene>
<name>A0AC61MUF1_9FIRM</name>